<sequence length="85" mass="9555">MPHLIQVDNQELLIQLVSRGFGIGIVMETAARKEVKQKDVVILPLEGLNDINREILIVHSKVKGLTYAGWEMGKIAENIAPQFLY</sequence>
<gene>
    <name evidence="2" type="ORF">SDC9_209778</name>
</gene>
<proteinExistence type="predicted"/>
<feature type="domain" description="LysR substrate-binding" evidence="1">
    <location>
        <begin position="5"/>
        <end position="63"/>
    </location>
</feature>
<name>A0A645JFQ7_9ZZZZ</name>
<organism evidence="2">
    <name type="scientific">bioreactor metagenome</name>
    <dbReference type="NCBI Taxonomy" id="1076179"/>
    <lineage>
        <taxon>unclassified sequences</taxon>
        <taxon>metagenomes</taxon>
        <taxon>ecological metagenomes</taxon>
    </lineage>
</organism>
<evidence type="ECO:0000313" key="2">
    <source>
        <dbReference type="EMBL" id="MPN62032.1"/>
    </source>
</evidence>
<dbReference type="SUPFAM" id="SSF53850">
    <property type="entry name" value="Periplasmic binding protein-like II"/>
    <property type="match status" value="1"/>
</dbReference>
<reference evidence="2" key="1">
    <citation type="submission" date="2019-08" db="EMBL/GenBank/DDBJ databases">
        <authorList>
            <person name="Kucharzyk K."/>
            <person name="Murdoch R.W."/>
            <person name="Higgins S."/>
            <person name="Loffler F."/>
        </authorList>
    </citation>
    <scope>NUCLEOTIDE SEQUENCE</scope>
</reference>
<dbReference type="InterPro" id="IPR005119">
    <property type="entry name" value="LysR_subst-bd"/>
</dbReference>
<evidence type="ECO:0000259" key="1">
    <source>
        <dbReference type="Pfam" id="PF03466"/>
    </source>
</evidence>
<protein>
    <recommendedName>
        <fullName evidence="1">LysR substrate-binding domain-containing protein</fullName>
    </recommendedName>
</protein>
<dbReference type="Gene3D" id="3.40.190.10">
    <property type="entry name" value="Periplasmic binding protein-like II"/>
    <property type="match status" value="1"/>
</dbReference>
<dbReference type="EMBL" id="VSSQ01139462">
    <property type="protein sequence ID" value="MPN62032.1"/>
    <property type="molecule type" value="Genomic_DNA"/>
</dbReference>
<dbReference type="Pfam" id="PF03466">
    <property type="entry name" value="LysR_substrate"/>
    <property type="match status" value="1"/>
</dbReference>
<dbReference type="AlphaFoldDB" id="A0A645JFQ7"/>
<comment type="caution">
    <text evidence="2">The sequence shown here is derived from an EMBL/GenBank/DDBJ whole genome shotgun (WGS) entry which is preliminary data.</text>
</comment>
<accession>A0A645JFQ7</accession>